<evidence type="ECO:0008006" key="7">
    <source>
        <dbReference type="Google" id="ProtNLM"/>
    </source>
</evidence>
<feature type="compositionally biased region" description="Basic and acidic residues" evidence="2">
    <location>
        <begin position="850"/>
        <end position="860"/>
    </location>
</feature>
<proteinExistence type="predicted"/>
<dbReference type="RefSeq" id="XP_001749327.1">
    <property type="nucleotide sequence ID" value="XM_001749275.1"/>
</dbReference>
<dbReference type="STRING" id="81824.A9V9E8"/>
<protein>
    <recommendedName>
        <fullName evidence="7">DNA excision repair protein ERCC-6-like</fullName>
    </recommendedName>
</protein>
<evidence type="ECO:0000256" key="2">
    <source>
        <dbReference type="SAM" id="MobiDB-lite"/>
    </source>
</evidence>
<accession>A9V9E8</accession>
<sequence length="1151" mass="126142">MAETSPAPALNKEERKRYNKLILRARDREAALLYAEAIKAYQQAQDLLATDPLAAKIERLEARLARRVELSTGYVRDDDNGVCWLNHRFRLPSQLYDGLFPHQREGVRWLWSLYRRKCGGILGDDMGLGKTVQVASYLRGLFDSELAVSILIVLPVSLLAGWERELARWAPDVPVQQYYGPLGKRTKALKSIQRDGGIILTTYGLVITNADALNDKGEHSWDCVILDEGHKIKNPSREVSKAIRTIQTHQRLILSGGCLRLVSATCLESCIQSKVVIFEVCYHTPILGTPMQNSLGELWALFDFVTNGELFGTKAAFAEQASPFPLSQRYQFENPITQAAARCASDDERERGAKVAAALRESIRPYFLRREKARPGAADSAPAPSVSANGEEGQAHILETLADECPVDMQDGTTPGPLANQAAAHTQSKSQRLDQLPPKHELIVWVSLSELQVHIYRNFLESDKVKALLNTTRSPLAALTVLKKLLTNQVAYRQALLGIQDGSGENSALDDSDEDEWHDTTSLLAKSEDDYKNLSDERLVAAIMNPSLSLGDNLEHSGKLACLNDLLPRLRRGGHRVLIFSQSRKFLQAVASVLDHHGLTFQQLDGSVKTADERQALVDKFNKATTDELFAMLLTTQVGGVGLTLTGANRVIICDPSWNPSVDAQAVDRAYRIGQTREVLVYRLVTCGTIEEKMYRKQIFKGSLQRSAMTNSGTQFRYFSKEIGYHPALAAHLAELASMQHVAGHSSHDSVFLEQARVDDEVSDNESEASSTEYASADEQDSSDSVMPIGPTPAVRGGRPQPRREVKHPPGHERDSDDEASAASGPASPINDLADALAGVQMTSGTGARSIERADEYVEDKVEDEDENEDEDEDDMPVARGPRPHRGQMLLDSDDDDDNDEHDDGGADASVRNDHSIASTNDVANDNSMVSSCQSKSPNGVSNGMQNLGAGGPDWPQSLEASIDYDMAIVTPFESPEPTLPVQMKEATPLSSAGSKLHTNSIFVSGDDEDSFVSCHASPLKQFNTSFERAATASPKGEFERAYTPDLPKQAGQEQQPAGRSHEEVKENVVLSSANCVDTNVCAQHKLQGIRVQRCRCSLSTAEKSQYDAFLTAARCVLKNLSCSPVLEKQILGCCVNADDLPRLPQSAGNM</sequence>
<dbReference type="InterPro" id="IPR050496">
    <property type="entry name" value="SNF2_RAD54_helicase_repair"/>
</dbReference>
<dbReference type="GO" id="GO:0015616">
    <property type="term" value="F:DNA translocase activity"/>
    <property type="evidence" value="ECO:0000318"/>
    <property type="project" value="GO_Central"/>
</dbReference>
<feature type="domain" description="Helicase ATP-binding" evidence="3">
    <location>
        <begin position="111"/>
        <end position="256"/>
    </location>
</feature>
<dbReference type="InterPro" id="IPR001650">
    <property type="entry name" value="Helicase_C-like"/>
</dbReference>
<dbReference type="InterPro" id="IPR038718">
    <property type="entry name" value="SNF2-like_sf"/>
</dbReference>
<gene>
    <name evidence="5" type="ORF">MONBRDRAFT_11528</name>
</gene>
<evidence type="ECO:0000313" key="6">
    <source>
        <dbReference type="Proteomes" id="UP000001357"/>
    </source>
</evidence>
<dbReference type="Proteomes" id="UP000001357">
    <property type="component" value="Unassembled WGS sequence"/>
</dbReference>
<feature type="domain" description="Helicase C-terminal" evidence="4">
    <location>
        <begin position="562"/>
        <end position="724"/>
    </location>
</feature>
<feature type="region of interest" description="Disordered" evidence="2">
    <location>
        <begin position="758"/>
        <end position="831"/>
    </location>
</feature>
<dbReference type="PANTHER" id="PTHR45629">
    <property type="entry name" value="SNF2/RAD54 FAMILY MEMBER"/>
    <property type="match status" value="1"/>
</dbReference>
<dbReference type="GO" id="GO:0005524">
    <property type="term" value="F:ATP binding"/>
    <property type="evidence" value="ECO:0007669"/>
    <property type="project" value="InterPro"/>
</dbReference>
<dbReference type="GO" id="GO:0006281">
    <property type="term" value="P:DNA repair"/>
    <property type="evidence" value="ECO:0000318"/>
    <property type="project" value="GO_Central"/>
</dbReference>
<dbReference type="FunFam" id="3.40.50.10810:FF:000187">
    <property type="entry name" value="Predicted protein"/>
    <property type="match status" value="1"/>
</dbReference>
<feature type="region of interest" description="Disordered" evidence="2">
    <location>
        <begin position="844"/>
        <end position="959"/>
    </location>
</feature>
<evidence type="ECO:0000259" key="4">
    <source>
        <dbReference type="PROSITE" id="PS51194"/>
    </source>
</evidence>
<feature type="compositionally biased region" description="Acidic residues" evidence="2">
    <location>
        <begin position="892"/>
        <end position="903"/>
    </location>
</feature>
<dbReference type="GeneID" id="5894547"/>
<dbReference type="SMART" id="SM00487">
    <property type="entry name" value="DEXDc"/>
    <property type="match status" value="1"/>
</dbReference>
<dbReference type="GO" id="GO:0016787">
    <property type="term" value="F:hydrolase activity"/>
    <property type="evidence" value="ECO:0007669"/>
    <property type="project" value="UniProtKB-KW"/>
</dbReference>
<evidence type="ECO:0000256" key="1">
    <source>
        <dbReference type="ARBA" id="ARBA00022801"/>
    </source>
</evidence>
<keyword evidence="6" id="KW-1185">Reference proteome</keyword>
<dbReference type="Pfam" id="PF00271">
    <property type="entry name" value="Helicase_C"/>
    <property type="match status" value="1"/>
</dbReference>
<dbReference type="SMART" id="SM00490">
    <property type="entry name" value="HELICc"/>
    <property type="match status" value="1"/>
</dbReference>
<dbReference type="Gene3D" id="3.40.50.10810">
    <property type="entry name" value="Tandem AAA-ATPase domain"/>
    <property type="match status" value="2"/>
</dbReference>
<name>A9V9E8_MONBE</name>
<dbReference type="Pfam" id="PF00176">
    <property type="entry name" value="SNF2-rel_dom"/>
    <property type="match status" value="2"/>
</dbReference>
<dbReference type="InParanoid" id="A9V9E8"/>
<dbReference type="Gene3D" id="3.40.50.300">
    <property type="entry name" value="P-loop containing nucleotide triphosphate hydrolases"/>
    <property type="match status" value="1"/>
</dbReference>
<dbReference type="eggNOG" id="KOG0387">
    <property type="taxonomic scope" value="Eukaryota"/>
</dbReference>
<feature type="region of interest" description="Disordered" evidence="2">
    <location>
        <begin position="1029"/>
        <end position="1063"/>
    </location>
</feature>
<dbReference type="EMBL" id="CH991570">
    <property type="protein sequence ID" value="EDQ85848.1"/>
    <property type="molecule type" value="Genomic_DNA"/>
</dbReference>
<dbReference type="KEGG" id="mbr:MONBRDRAFT_11528"/>
<feature type="compositionally biased region" description="Acidic residues" evidence="2">
    <location>
        <begin position="861"/>
        <end position="876"/>
    </location>
</feature>
<dbReference type="CDD" id="cd18793">
    <property type="entry name" value="SF2_C_SNF"/>
    <property type="match status" value="1"/>
</dbReference>
<dbReference type="InterPro" id="IPR014001">
    <property type="entry name" value="Helicase_ATP-bd"/>
</dbReference>
<dbReference type="SUPFAM" id="SSF52540">
    <property type="entry name" value="P-loop containing nucleoside triphosphate hydrolases"/>
    <property type="match status" value="3"/>
</dbReference>
<dbReference type="AlphaFoldDB" id="A9V9E8"/>
<dbReference type="PROSITE" id="PS51194">
    <property type="entry name" value="HELICASE_CTER"/>
    <property type="match status" value="1"/>
</dbReference>
<keyword evidence="1" id="KW-0378">Hydrolase</keyword>
<dbReference type="PROSITE" id="PS51192">
    <property type="entry name" value="HELICASE_ATP_BIND_1"/>
    <property type="match status" value="1"/>
</dbReference>
<dbReference type="InterPro" id="IPR027417">
    <property type="entry name" value="P-loop_NTPase"/>
</dbReference>
<dbReference type="PANTHER" id="PTHR45629:SF7">
    <property type="entry name" value="DNA EXCISION REPAIR PROTEIN ERCC-6-RELATED"/>
    <property type="match status" value="1"/>
</dbReference>
<dbReference type="InterPro" id="IPR049730">
    <property type="entry name" value="SNF2/RAD54-like_C"/>
</dbReference>
<evidence type="ECO:0000313" key="5">
    <source>
        <dbReference type="EMBL" id="EDQ85848.1"/>
    </source>
</evidence>
<dbReference type="InterPro" id="IPR000330">
    <property type="entry name" value="SNF2_N"/>
</dbReference>
<evidence type="ECO:0000259" key="3">
    <source>
        <dbReference type="PROSITE" id="PS51192"/>
    </source>
</evidence>
<feature type="compositionally biased region" description="Basic and acidic residues" evidence="2">
    <location>
        <begin position="802"/>
        <end position="815"/>
    </location>
</feature>
<reference evidence="5 6" key="1">
    <citation type="journal article" date="2008" name="Nature">
        <title>The genome of the choanoflagellate Monosiga brevicollis and the origin of metazoans.</title>
        <authorList>
            <consortium name="JGI Sequencing"/>
            <person name="King N."/>
            <person name="Westbrook M.J."/>
            <person name="Young S.L."/>
            <person name="Kuo A."/>
            <person name="Abedin M."/>
            <person name="Chapman J."/>
            <person name="Fairclough S."/>
            <person name="Hellsten U."/>
            <person name="Isogai Y."/>
            <person name="Letunic I."/>
            <person name="Marr M."/>
            <person name="Pincus D."/>
            <person name="Putnam N."/>
            <person name="Rokas A."/>
            <person name="Wright K.J."/>
            <person name="Zuzow R."/>
            <person name="Dirks W."/>
            <person name="Good M."/>
            <person name="Goodstein D."/>
            <person name="Lemons D."/>
            <person name="Li W."/>
            <person name="Lyons J.B."/>
            <person name="Morris A."/>
            <person name="Nichols S."/>
            <person name="Richter D.J."/>
            <person name="Salamov A."/>
            <person name="Bork P."/>
            <person name="Lim W.A."/>
            <person name="Manning G."/>
            <person name="Miller W.T."/>
            <person name="McGinnis W."/>
            <person name="Shapiro H."/>
            <person name="Tjian R."/>
            <person name="Grigoriev I.V."/>
            <person name="Rokhsar D."/>
        </authorList>
    </citation>
    <scope>NUCLEOTIDE SEQUENCE [LARGE SCALE GENOMIC DNA]</scope>
    <source>
        <strain evidence="6">MX1 / ATCC 50154</strain>
    </source>
</reference>
<feature type="region of interest" description="Disordered" evidence="2">
    <location>
        <begin position="409"/>
        <end position="434"/>
    </location>
</feature>
<organism evidence="5 6">
    <name type="scientific">Monosiga brevicollis</name>
    <name type="common">Choanoflagellate</name>
    <dbReference type="NCBI Taxonomy" id="81824"/>
    <lineage>
        <taxon>Eukaryota</taxon>
        <taxon>Choanoflagellata</taxon>
        <taxon>Craspedida</taxon>
        <taxon>Salpingoecidae</taxon>
        <taxon>Monosiga</taxon>
    </lineage>
</organism>
<feature type="compositionally biased region" description="Polar residues" evidence="2">
    <location>
        <begin position="916"/>
        <end position="946"/>
    </location>
</feature>